<keyword evidence="2" id="KW-0472">Membrane</keyword>
<dbReference type="HOGENOM" id="CLU_1246081_0_0_1"/>
<dbReference type="Proteomes" id="UP000053989">
    <property type="component" value="Unassembled WGS sequence"/>
</dbReference>
<feature type="transmembrane region" description="Helical" evidence="2">
    <location>
        <begin position="92"/>
        <end position="116"/>
    </location>
</feature>
<reference evidence="3 4" key="1">
    <citation type="submission" date="2014-04" db="EMBL/GenBank/DDBJ databases">
        <authorList>
            <consortium name="DOE Joint Genome Institute"/>
            <person name="Kuo A."/>
            <person name="Kohler A."/>
            <person name="Nagy L.G."/>
            <person name="Floudas D."/>
            <person name="Copeland A."/>
            <person name="Barry K.W."/>
            <person name="Cichocki N."/>
            <person name="Veneault-Fourrey C."/>
            <person name="LaButti K."/>
            <person name="Lindquist E.A."/>
            <person name="Lipzen A."/>
            <person name="Lundell T."/>
            <person name="Morin E."/>
            <person name="Murat C."/>
            <person name="Sun H."/>
            <person name="Tunlid A."/>
            <person name="Henrissat B."/>
            <person name="Grigoriev I.V."/>
            <person name="Hibbett D.S."/>
            <person name="Martin F."/>
            <person name="Nordberg H.P."/>
            <person name="Cantor M.N."/>
            <person name="Hua S.X."/>
        </authorList>
    </citation>
    <scope>NUCLEOTIDE SEQUENCE [LARGE SCALE GENOMIC DNA]</scope>
    <source>
        <strain evidence="3 4">Foug A</strain>
    </source>
</reference>
<dbReference type="InParanoid" id="A0A0C3E9V4"/>
<accession>A0A0C3E9V4</accession>
<feature type="transmembrane region" description="Helical" evidence="2">
    <location>
        <begin position="42"/>
        <end position="72"/>
    </location>
</feature>
<reference evidence="4" key="2">
    <citation type="submission" date="2015-01" db="EMBL/GenBank/DDBJ databases">
        <title>Evolutionary Origins and Diversification of the Mycorrhizal Mutualists.</title>
        <authorList>
            <consortium name="DOE Joint Genome Institute"/>
            <consortium name="Mycorrhizal Genomics Consortium"/>
            <person name="Kohler A."/>
            <person name="Kuo A."/>
            <person name="Nagy L.G."/>
            <person name="Floudas D."/>
            <person name="Copeland A."/>
            <person name="Barry K.W."/>
            <person name="Cichocki N."/>
            <person name="Veneault-Fourrey C."/>
            <person name="LaButti K."/>
            <person name="Lindquist E.A."/>
            <person name="Lipzen A."/>
            <person name="Lundell T."/>
            <person name="Morin E."/>
            <person name="Murat C."/>
            <person name="Riley R."/>
            <person name="Ohm R."/>
            <person name="Sun H."/>
            <person name="Tunlid A."/>
            <person name="Henrissat B."/>
            <person name="Grigoriev I.V."/>
            <person name="Hibbett D.S."/>
            <person name="Martin F."/>
        </authorList>
    </citation>
    <scope>NUCLEOTIDE SEQUENCE [LARGE SCALE GENOMIC DNA]</scope>
    <source>
        <strain evidence="4">Foug A</strain>
    </source>
</reference>
<evidence type="ECO:0000313" key="3">
    <source>
        <dbReference type="EMBL" id="KIM65099.1"/>
    </source>
</evidence>
<protein>
    <submittedName>
        <fullName evidence="3">Uncharacterized protein</fullName>
    </submittedName>
</protein>
<keyword evidence="4" id="KW-1185">Reference proteome</keyword>
<evidence type="ECO:0000256" key="1">
    <source>
        <dbReference type="SAM" id="MobiDB-lite"/>
    </source>
</evidence>
<dbReference type="AlphaFoldDB" id="A0A0C3E9V4"/>
<proteinExistence type="predicted"/>
<evidence type="ECO:0000256" key="2">
    <source>
        <dbReference type="SAM" id="Phobius"/>
    </source>
</evidence>
<keyword evidence="2" id="KW-0812">Transmembrane</keyword>
<sequence length="226" mass="24633">MESNKYSVLTTLTYVFLAAIAVCDITSGVLSAIIIASGAKDVVSAFVTSISFVAVFVILISSVFRFSLPMVLHISCRLLHKYLNWGEVTSNVANLVTFGILWLIGLCLCIGSTVHARNMLGHHPSTVPNPQCVPTYALLTATYLSSVLALVGFGIAWADKYPGAIEVQPRYKITKAPSSHFAALAYPLDEELACKLPSPPVKQVSSRHMRQPNGMPRRDRWTDVPL</sequence>
<feature type="transmembrane region" description="Helical" evidence="2">
    <location>
        <begin position="12"/>
        <end position="36"/>
    </location>
</feature>
<gene>
    <name evidence="3" type="ORF">SCLCIDRAFT_562785</name>
</gene>
<feature type="compositionally biased region" description="Basic and acidic residues" evidence="1">
    <location>
        <begin position="216"/>
        <end position="226"/>
    </location>
</feature>
<dbReference type="EMBL" id="KN822024">
    <property type="protein sequence ID" value="KIM65099.1"/>
    <property type="molecule type" value="Genomic_DNA"/>
</dbReference>
<name>A0A0C3E9V4_9AGAM</name>
<evidence type="ECO:0000313" key="4">
    <source>
        <dbReference type="Proteomes" id="UP000053989"/>
    </source>
</evidence>
<feature type="region of interest" description="Disordered" evidence="1">
    <location>
        <begin position="199"/>
        <end position="226"/>
    </location>
</feature>
<organism evidence="3 4">
    <name type="scientific">Scleroderma citrinum Foug A</name>
    <dbReference type="NCBI Taxonomy" id="1036808"/>
    <lineage>
        <taxon>Eukaryota</taxon>
        <taxon>Fungi</taxon>
        <taxon>Dikarya</taxon>
        <taxon>Basidiomycota</taxon>
        <taxon>Agaricomycotina</taxon>
        <taxon>Agaricomycetes</taxon>
        <taxon>Agaricomycetidae</taxon>
        <taxon>Boletales</taxon>
        <taxon>Sclerodermatineae</taxon>
        <taxon>Sclerodermataceae</taxon>
        <taxon>Scleroderma</taxon>
    </lineage>
</organism>
<dbReference type="OrthoDB" id="2672329at2759"/>
<feature type="transmembrane region" description="Helical" evidence="2">
    <location>
        <begin position="136"/>
        <end position="158"/>
    </location>
</feature>
<keyword evidence="2" id="KW-1133">Transmembrane helix</keyword>